<protein>
    <submittedName>
        <fullName evidence="1">Uncharacterized protein</fullName>
    </submittedName>
</protein>
<comment type="caution">
    <text evidence="1">The sequence shown here is derived from an EMBL/GenBank/DDBJ whole genome shotgun (WGS) entry which is preliminary data.</text>
</comment>
<dbReference type="SUPFAM" id="SSF52047">
    <property type="entry name" value="RNI-like"/>
    <property type="match status" value="1"/>
</dbReference>
<evidence type="ECO:0000313" key="2">
    <source>
        <dbReference type="Proteomes" id="UP000777482"/>
    </source>
</evidence>
<dbReference type="OrthoDB" id="2525878at2759"/>
<evidence type="ECO:0000313" key="1">
    <source>
        <dbReference type="EMBL" id="KAG0658772.1"/>
    </source>
</evidence>
<gene>
    <name evidence="1" type="ORF">C6P46_005637</name>
</gene>
<dbReference type="Proteomes" id="UP000777482">
    <property type="component" value="Unassembled WGS sequence"/>
</dbReference>
<organism evidence="1 2">
    <name type="scientific">Rhodotorula mucilaginosa</name>
    <name type="common">Yeast</name>
    <name type="synonym">Rhodotorula rubra</name>
    <dbReference type="NCBI Taxonomy" id="5537"/>
    <lineage>
        <taxon>Eukaryota</taxon>
        <taxon>Fungi</taxon>
        <taxon>Dikarya</taxon>
        <taxon>Basidiomycota</taxon>
        <taxon>Pucciniomycotina</taxon>
        <taxon>Microbotryomycetes</taxon>
        <taxon>Sporidiobolales</taxon>
        <taxon>Sporidiobolaceae</taxon>
        <taxon>Rhodotorula</taxon>
    </lineage>
</organism>
<dbReference type="AlphaFoldDB" id="A0A9P6W0G2"/>
<reference evidence="1 2" key="1">
    <citation type="submission" date="2020-11" db="EMBL/GenBank/DDBJ databases">
        <title>Kefir isolates.</title>
        <authorList>
            <person name="Marcisauskas S."/>
            <person name="Kim Y."/>
            <person name="Blasche S."/>
        </authorList>
    </citation>
    <scope>NUCLEOTIDE SEQUENCE [LARGE SCALE GENOMIC DNA]</scope>
    <source>
        <strain evidence="1 2">KR</strain>
    </source>
</reference>
<dbReference type="EMBL" id="PUHQ01000062">
    <property type="protein sequence ID" value="KAG0658772.1"/>
    <property type="molecule type" value="Genomic_DNA"/>
</dbReference>
<dbReference type="InterPro" id="IPR032675">
    <property type="entry name" value="LRR_dom_sf"/>
</dbReference>
<sequence length="484" mass="53990">MQKADDAVQPRAQLNTLPDELKAYIARLCAEQDVAVRKALADCHERFQEFHPPASDVDAYLSQVKCSVGALYGTSKGWQKVAAPYRFQRLTYRQLRDERFRLDYAHRFGHFFVALDLTPAPATGDYIHLAGVNSLLPNLVRIKVGNYEETLKVPRNRDLYGHSHTAYAIETAKAAVVRLLNMAVDVSVVVTTLDQIPRHLSSIALDQLRRLSVEVTTASFRNLIPLLLTTPNLETLELCLKGHADQTDAVLDALLDEYDAQFDGTTVLPRLRSLKLEYPDISGAILALAELFAPTLKNLELRFKEYSQFFSVAKPKESTGFVEEFSALTDLTLSGSIDALRGPLASISDHLFPALTHLRYLPDSVAPYVARRPGEPKIKKLVRKKPIERISVYNLVGPVDKNGPELSLPARSRVTRPPLYPSLVAHVAEPAASDLPSRKRDLRNTLQFLLEWEARADAQGDTASLLRMASALTRVELERIAHEA</sequence>
<accession>A0A9P6W0G2</accession>
<keyword evidence="2" id="KW-1185">Reference proteome</keyword>
<proteinExistence type="predicted"/>
<name>A0A9P6W0G2_RHOMI</name>
<dbReference type="Gene3D" id="3.80.10.10">
    <property type="entry name" value="Ribonuclease Inhibitor"/>
    <property type="match status" value="1"/>
</dbReference>